<evidence type="ECO:0000313" key="1">
    <source>
        <dbReference type="EMBL" id="KAJ3184636.1"/>
    </source>
</evidence>
<proteinExistence type="predicted"/>
<reference evidence="1" key="1">
    <citation type="submission" date="2020-05" db="EMBL/GenBank/DDBJ databases">
        <title>Phylogenomic resolution of chytrid fungi.</title>
        <authorList>
            <person name="Stajich J.E."/>
            <person name="Amses K."/>
            <person name="Simmons R."/>
            <person name="Seto K."/>
            <person name="Myers J."/>
            <person name="Bonds A."/>
            <person name="Quandt C.A."/>
            <person name="Barry K."/>
            <person name="Liu P."/>
            <person name="Grigoriev I."/>
            <person name="Longcore J.E."/>
            <person name="James T.Y."/>
        </authorList>
    </citation>
    <scope>NUCLEOTIDE SEQUENCE</scope>
    <source>
        <strain evidence="1">JEL0379</strain>
    </source>
</reference>
<dbReference type="AlphaFoldDB" id="A0AAD5TQW1"/>
<gene>
    <name evidence="1" type="ORF">HDU87_004039</name>
</gene>
<organism evidence="1 2">
    <name type="scientific">Geranomyces variabilis</name>
    <dbReference type="NCBI Taxonomy" id="109894"/>
    <lineage>
        <taxon>Eukaryota</taxon>
        <taxon>Fungi</taxon>
        <taxon>Fungi incertae sedis</taxon>
        <taxon>Chytridiomycota</taxon>
        <taxon>Chytridiomycota incertae sedis</taxon>
        <taxon>Chytridiomycetes</taxon>
        <taxon>Spizellomycetales</taxon>
        <taxon>Powellomycetaceae</taxon>
        <taxon>Geranomyces</taxon>
    </lineage>
</organism>
<dbReference type="EMBL" id="JADGJQ010000003">
    <property type="protein sequence ID" value="KAJ3184636.1"/>
    <property type="molecule type" value="Genomic_DNA"/>
</dbReference>
<accession>A0AAD5TQW1</accession>
<sequence length="146" mass="15589">MTSTLKPVTSILLALATASTLFHTSSTSLPLRSLIAAVPLAVSALSLLSGRISAPWTIGEILTALVAAGGVWLRTAAVNELDAFFGYKTTIEKGLFKGPEFGQDTDWSTQAHIPYSSIPLTQGTSSRSRHLATFTTSQRLFNFSFP</sequence>
<dbReference type="Proteomes" id="UP001212152">
    <property type="component" value="Unassembled WGS sequence"/>
</dbReference>
<evidence type="ECO:0000313" key="2">
    <source>
        <dbReference type="Proteomes" id="UP001212152"/>
    </source>
</evidence>
<name>A0AAD5TQW1_9FUNG</name>
<comment type="caution">
    <text evidence="1">The sequence shown here is derived from an EMBL/GenBank/DDBJ whole genome shotgun (WGS) entry which is preliminary data.</text>
</comment>
<keyword evidence="2" id="KW-1185">Reference proteome</keyword>
<protein>
    <submittedName>
        <fullName evidence="1">Uncharacterized protein</fullName>
    </submittedName>
</protein>